<dbReference type="InterPro" id="IPR050508">
    <property type="entry name" value="Methyltransf_Superfamily"/>
</dbReference>
<feature type="non-terminal residue" evidence="2">
    <location>
        <position position="1"/>
    </location>
</feature>
<evidence type="ECO:0000313" key="2">
    <source>
        <dbReference type="EMBL" id="HDR46198.1"/>
    </source>
</evidence>
<reference evidence="2" key="1">
    <citation type="journal article" date="2020" name="mSystems">
        <title>Genome- and Community-Level Interaction Insights into Carbon Utilization and Element Cycling Functions of Hydrothermarchaeota in Hydrothermal Sediment.</title>
        <authorList>
            <person name="Zhou Z."/>
            <person name="Liu Y."/>
            <person name="Xu W."/>
            <person name="Pan J."/>
            <person name="Luo Z.H."/>
            <person name="Li M."/>
        </authorList>
    </citation>
    <scope>NUCLEOTIDE SEQUENCE [LARGE SCALE GENOMIC DNA]</scope>
    <source>
        <strain evidence="2">SpSt-1220</strain>
    </source>
</reference>
<dbReference type="PANTHER" id="PTHR42912">
    <property type="entry name" value="METHYLTRANSFERASE"/>
    <property type="match status" value="1"/>
</dbReference>
<dbReference type="InterPro" id="IPR041698">
    <property type="entry name" value="Methyltransf_25"/>
</dbReference>
<gene>
    <name evidence="2" type="ORF">ENN94_00695</name>
</gene>
<dbReference type="Pfam" id="PF13649">
    <property type="entry name" value="Methyltransf_25"/>
    <property type="match status" value="1"/>
</dbReference>
<dbReference type="InterPro" id="IPR029063">
    <property type="entry name" value="SAM-dependent_MTases_sf"/>
</dbReference>
<keyword evidence="2" id="KW-0808">Transferase</keyword>
<sequence>SREALELFRREGVRDVLELGCGQGRDTFFFARNNLRVTALDYAETAVETLKEKSAEAGLLASVNVCTHDVRQPLPFPEASFDACYSHMLLCMDLSADEIAFILAEIRRVLRPGGLALYSVRSNFDKHYRTGRHLRENIYQVGGFVVHFFTLEMIRWFAKGYTLLAVDRMEEGSLPRDLYCVTLRKSLAVNEGETTEFIKPIFKLDPDPDPDPGRT</sequence>
<dbReference type="AlphaFoldDB" id="A0A831LHJ7"/>
<feature type="domain" description="Methyltransferase" evidence="1">
    <location>
        <begin position="16"/>
        <end position="114"/>
    </location>
</feature>
<accession>A0A831LHJ7</accession>
<keyword evidence="2" id="KW-0489">Methyltransferase</keyword>
<dbReference type="GO" id="GO:0008168">
    <property type="term" value="F:methyltransferase activity"/>
    <property type="evidence" value="ECO:0007669"/>
    <property type="project" value="UniProtKB-KW"/>
</dbReference>
<comment type="caution">
    <text evidence="2">The sequence shown here is derived from an EMBL/GenBank/DDBJ whole genome shotgun (WGS) entry which is preliminary data.</text>
</comment>
<dbReference type="CDD" id="cd02440">
    <property type="entry name" value="AdoMet_MTases"/>
    <property type="match status" value="1"/>
</dbReference>
<dbReference type="GO" id="GO:0032259">
    <property type="term" value="P:methylation"/>
    <property type="evidence" value="ECO:0007669"/>
    <property type="project" value="UniProtKB-KW"/>
</dbReference>
<dbReference type="PANTHER" id="PTHR42912:SF93">
    <property type="entry name" value="N6-ADENOSINE-METHYLTRANSFERASE TMT1A"/>
    <property type="match status" value="1"/>
</dbReference>
<name>A0A831LHJ7_9BACT</name>
<evidence type="ECO:0000259" key="1">
    <source>
        <dbReference type="Pfam" id="PF13649"/>
    </source>
</evidence>
<dbReference type="Gene3D" id="3.40.50.150">
    <property type="entry name" value="Vaccinia Virus protein VP39"/>
    <property type="match status" value="1"/>
</dbReference>
<dbReference type="EMBL" id="DSDO01000048">
    <property type="protein sequence ID" value="HDR46198.1"/>
    <property type="molecule type" value="Genomic_DNA"/>
</dbReference>
<dbReference type="SUPFAM" id="SSF53335">
    <property type="entry name" value="S-adenosyl-L-methionine-dependent methyltransferases"/>
    <property type="match status" value="1"/>
</dbReference>
<proteinExistence type="predicted"/>
<dbReference type="Proteomes" id="UP000886162">
    <property type="component" value="Unassembled WGS sequence"/>
</dbReference>
<protein>
    <submittedName>
        <fullName evidence="2">Class I SAM-dependent methyltransferase</fullName>
    </submittedName>
</protein>
<organism evidence="2">
    <name type="scientific">Geoalkalibacter subterraneus</name>
    <dbReference type="NCBI Taxonomy" id="483547"/>
    <lineage>
        <taxon>Bacteria</taxon>
        <taxon>Pseudomonadati</taxon>
        <taxon>Thermodesulfobacteriota</taxon>
        <taxon>Desulfuromonadia</taxon>
        <taxon>Desulfuromonadales</taxon>
        <taxon>Geoalkalibacteraceae</taxon>
        <taxon>Geoalkalibacter</taxon>
    </lineage>
</organism>